<dbReference type="PROSITE" id="PS50994">
    <property type="entry name" value="INTEGRASE"/>
    <property type="match status" value="1"/>
</dbReference>
<dbReference type="AlphaFoldDB" id="A0A2I0XGN1"/>
<dbReference type="EMBL" id="KZ501895">
    <property type="protein sequence ID" value="PKU87065.1"/>
    <property type="molecule type" value="Genomic_DNA"/>
</dbReference>
<accession>A0A2I0XGN1</accession>
<dbReference type="InterPro" id="IPR012337">
    <property type="entry name" value="RNaseH-like_sf"/>
</dbReference>
<dbReference type="Proteomes" id="UP000233837">
    <property type="component" value="Unassembled WGS sequence"/>
</dbReference>
<dbReference type="Gene3D" id="3.30.420.10">
    <property type="entry name" value="Ribonuclease H-like superfamily/Ribonuclease H"/>
    <property type="match status" value="1"/>
</dbReference>
<keyword evidence="3" id="KW-1185">Reference proteome</keyword>
<dbReference type="InterPro" id="IPR036397">
    <property type="entry name" value="RNaseH_sf"/>
</dbReference>
<protein>
    <recommendedName>
        <fullName evidence="1">Integrase catalytic domain-containing protein</fullName>
    </recommendedName>
</protein>
<evidence type="ECO:0000313" key="2">
    <source>
        <dbReference type="EMBL" id="PKU87065.1"/>
    </source>
</evidence>
<reference evidence="2 3" key="2">
    <citation type="journal article" date="2017" name="Nature">
        <title>The Apostasia genome and the evolution of orchids.</title>
        <authorList>
            <person name="Zhang G.Q."/>
            <person name="Liu K.W."/>
            <person name="Li Z."/>
            <person name="Lohaus R."/>
            <person name="Hsiao Y.Y."/>
            <person name="Niu S.C."/>
            <person name="Wang J.Y."/>
            <person name="Lin Y.C."/>
            <person name="Xu Q."/>
            <person name="Chen L.J."/>
            <person name="Yoshida K."/>
            <person name="Fujiwara S."/>
            <person name="Wang Z.W."/>
            <person name="Zhang Y.Q."/>
            <person name="Mitsuda N."/>
            <person name="Wang M."/>
            <person name="Liu G.H."/>
            <person name="Pecoraro L."/>
            <person name="Huang H.X."/>
            <person name="Xiao X.J."/>
            <person name="Lin M."/>
            <person name="Wu X.Y."/>
            <person name="Wu W.L."/>
            <person name="Chen Y.Y."/>
            <person name="Chang S.B."/>
            <person name="Sakamoto S."/>
            <person name="Ohme-Takagi M."/>
            <person name="Yagi M."/>
            <person name="Zeng S.J."/>
            <person name="Shen C.Y."/>
            <person name="Yeh C.M."/>
            <person name="Luo Y.B."/>
            <person name="Tsai W.C."/>
            <person name="Van de Peer Y."/>
            <person name="Liu Z.J."/>
        </authorList>
    </citation>
    <scope>NUCLEOTIDE SEQUENCE [LARGE SCALE GENOMIC DNA]</scope>
    <source>
        <tissue evidence="2">The whole plant</tissue>
    </source>
</reference>
<dbReference type="PANTHER" id="PTHR37984">
    <property type="entry name" value="PROTEIN CBG26694"/>
    <property type="match status" value="1"/>
</dbReference>
<feature type="domain" description="Integrase catalytic" evidence="1">
    <location>
        <begin position="24"/>
        <end position="154"/>
    </location>
</feature>
<evidence type="ECO:0000259" key="1">
    <source>
        <dbReference type="PROSITE" id="PS50994"/>
    </source>
</evidence>
<sequence>MNIAKHCHQWPILHQPPNVLHPTIASWPFDSWGPDIIRPINPPSIRGHHFILAVTDYFSKWVEAIPLRNVTSHHVLKCFRDHIVYRFSVPRRIISDNGSAFKSTKINSFVRRHNIDWRYSTIYYPWANGLAKAFNKTLVQIVKITLDDNKRQWD</sequence>
<proteinExistence type="predicted"/>
<dbReference type="Pfam" id="PF00665">
    <property type="entry name" value="rve"/>
    <property type="match status" value="1"/>
</dbReference>
<dbReference type="SUPFAM" id="SSF53098">
    <property type="entry name" value="Ribonuclease H-like"/>
    <property type="match status" value="1"/>
</dbReference>
<dbReference type="GO" id="GO:0015074">
    <property type="term" value="P:DNA integration"/>
    <property type="evidence" value="ECO:0007669"/>
    <property type="project" value="InterPro"/>
</dbReference>
<organism evidence="2 3">
    <name type="scientific">Dendrobium catenatum</name>
    <dbReference type="NCBI Taxonomy" id="906689"/>
    <lineage>
        <taxon>Eukaryota</taxon>
        <taxon>Viridiplantae</taxon>
        <taxon>Streptophyta</taxon>
        <taxon>Embryophyta</taxon>
        <taxon>Tracheophyta</taxon>
        <taxon>Spermatophyta</taxon>
        <taxon>Magnoliopsida</taxon>
        <taxon>Liliopsida</taxon>
        <taxon>Asparagales</taxon>
        <taxon>Orchidaceae</taxon>
        <taxon>Epidendroideae</taxon>
        <taxon>Malaxideae</taxon>
        <taxon>Dendrobiinae</taxon>
        <taxon>Dendrobium</taxon>
    </lineage>
</organism>
<dbReference type="InterPro" id="IPR001584">
    <property type="entry name" value="Integrase_cat-core"/>
</dbReference>
<dbReference type="PANTHER" id="PTHR37984:SF5">
    <property type="entry name" value="PROTEIN NYNRIN-LIKE"/>
    <property type="match status" value="1"/>
</dbReference>
<name>A0A2I0XGN1_9ASPA</name>
<dbReference type="InterPro" id="IPR050951">
    <property type="entry name" value="Retrovirus_Pol_polyprotein"/>
</dbReference>
<reference evidence="2 3" key="1">
    <citation type="journal article" date="2016" name="Sci. Rep.">
        <title>The Dendrobium catenatum Lindl. genome sequence provides insights into polysaccharide synthase, floral development and adaptive evolution.</title>
        <authorList>
            <person name="Zhang G.Q."/>
            <person name="Xu Q."/>
            <person name="Bian C."/>
            <person name="Tsai W.C."/>
            <person name="Yeh C.M."/>
            <person name="Liu K.W."/>
            <person name="Yoshida K."/>
            <person name="Zhang L.S."/>
            <person name="Chang S.B."/>
            <person name="Chen F."/>
            <person name="Shi Y."/>
            <person name="Su Y.Y."/>
            <person name="Zhang Y.Q."/>
            <person name="Chen L.J."/>
            <person name="Yin Y."/>
            <person name="Lin M."/>
            <person name="Huang H."/>
            <person name="Deng H."/>
            <person name="Wang Z.W."/>
            <person name="Zhu S.L."/>
            <person name="Zhao X."/>
            <person name="Deng C."/>
            <person name="Niu S.C."/>
            <person name="Huang J."/>
            <person name="Wang M."/>
            <person name="Liu G.H."/>
            <person name="Yang H.J."/>
            <person name="Xiao X.J."/>
            <person name="Hsiao Y.Y."/>
            <person name="Wu W.L."/>
            <person name="Chen Y.Y."/>
            <person name="Mitsuda N."/>
            <person name="Ohme-Takagi M."/>
            <person name="Luo Y.B."/>
            <person name="Van de Peer Y."/>
            <person name="Liu Z.J."/>
        </authorList>
    </citation>
    <scope>NUCLEOTIDE SEQUENCE [LARGE SCALE GENOMIC DNA]</scope>
    <source>
        <tissue evidence="2">The whole plant</tissue>
    </source>
</reference>
<dbReference type="GO" id="GO:0003676">
    <property type="term" value="F:nucleic acid binding"/>
    <property type="evidence" value="ECO:0007669"/>
    <property type="project" value="InterPro"/>
</dbReference>
<evidence type="ECO:0000313" key="3">
    <source>
        <dbReference type="Proteomes" id="UP000233837"/>
    </source>
</evidence>
<gene>
    <name evidence="2" type="ORF">MA16_Dca023756</name>
</gene>